<keyword evidence="3" id="KW-1185">Reference proteome</keyword>
<evidence type="ECO:0000313" key="3">
    <source>
        <dbReference type="Proteomes" id="UP001156881"/>
    </source>
</evidence>
<comment type="caution">
    <text evidence="2">The sequence shown here is derived from an EMBL/GenBank/DDBJ whole genome shotgun (WGS) entry which is preliminary data.</text>
</comment>
<protein>
    <submittedName>
        <fullName evidence="2">Uncharacterized protein</fullName>
    </submittedName>
</protein>
<evidence type="ECO:0000256" key="1">
    <source>
        <dbReference type="SAM" id="Phobius"/>
    </source>
</evidence>
<evidence type="ECO:0000313" key="2">
    <source>
        <dbReference type="EMBL" id="GLS46936.1"/>
    </source>
</evidence>
<gene>
    <name evidence="2" type="ORF">GCM10007884_49360</name>
</gene>
<proteinExistence type="predicted"/>
<name>A0ABQ6DA99_9HYPH</name>
<keyword evidence="1" id="KW-0472">Membrane</keyword>
<dbReference type="Proteomes" id="UP001156881">
    <property type="component" value="Unassembled WGS sequence"/>
</dbReference>
<keyword evidence="1" id="KW-0812">Transmembrane</keyword>
<feature type="transmembrane region" description="Helical" evidence="1">
    <location>
        <begin position="32"/>
        <end position="53"/>
    </location>
</feature>
<accession>A0ABQ6DA99</accession>
<sequence>MWLEIEPGKQQRLRSVFGQLESGVLLMTMMGMAYGLLAIAYTIGAAGCLILCVTHAGG</sequence>
<dbReference type="EMBL" id="BSPG01000063">
    <property type="protein sequence ID" value="GLS46936.1"/>
    <property type="molecule type" value="Genomic_DNA"/>
</dbReference>
<reference evidence="3" key="1">
    <citation type="journal article" date="2019" name="Int. J. Syst. Evol. Microbiol.">
        <title>The Global Catalogue of Microorganisms (GCM) 10K type strain sequencing project: providing services to taxonomists for standard genome sequencing and annotation.</title>
        <authorList>
            <consortium name="The Broad Institute Genomics Platform"/>
            <consortium name="The Broad Institute Genome Sequencing Center for Infectious Disease"/>
            <person name="Wu L."/>
            <person name="Ma J."/>
        </authorList>
    </citation>
    <scope>NUCLEOTIDE SEQUENCE [LARGE SCALE GENOMIC DNA]</scope>
    <source>
        <strain evidence="3">NBRC 107710</strain>
    </source>
</reference>
<keyword evidence="1" id="KW-1133">Transmembrane helix</keyword>
<organism evidence="2 3">
    <name type="scientific">Methylobacterium brachythecii</name>
    <dbReference type="NCBI Taxonomy" id="1176177"/>
    <lineage>
        <taxon>Bacteria</taxon>
        <taxon>Pseudomonadati</taxon>
        <taxon>Pseudomonadota</taxon>
        <taxon>Alphaproteobacteria</taxon>
        <taxon>Hyphomicrobiales</taxon>
        <taxon>Methylobacteriaceae</taxon>
        <taxon>Methylobacterium</taxon>
    </lineage>
</organism>